<dbReference type="SUPFAM" id="SSF52540">
    <property type="entry name" value="P-loop containing nucleoside triphosphate hydrolases"/>
    <property type="match status" value="1"/>
</dbReference>
<dbReference type="Pfam" id="PF00004">
    <property type="entry name" value="AAA"/>
    <property type="match status" value="1"/>
</dbReference>
<dbReference type="InterPro" id="IPR003593">
    <property type="entry name" value="AAA+_ATPase"/>
</dbReference>
<dbReference type="KEGG" id="amr:AM1_0239"/>
<evidence type="ECO:0000313" key="3">
    <source>
        <dbReference type="Proteomes" id="UP000000268"/>
    </source>
</evidence>
<protein>
    <recommendedName>
        <fullName evidence="1">AAA+ ATPase domain-containing protein</fullName>
    </recommendedName>
</protein>
<feature type="domain" description="AAA+ ATPase" evidence="1">
    <location>
        <begin position="744"/>
        <end position="898"/>
    </location>
</feature>
<evidence type="ECO:0000259" key="1">
    <source>
        <dbReference type="SMART" id="SM00382"/>
    </source>
</evidence>
<dbReference type="HOGENOM" id="CLU_238614_0_0_3"/>
<evidence type="ECO:0000313" key="2">
    <source>
        <dbReference type="EMBL" id="ABW25325.1"/>
    </source>
</evidence>
<dbReference type="InterPro" id="IPR027417">
    <property type="entry name" value="P-loop_NTPase"/>
</dbReference>
<keyword evidence="3" id="KW-1185">Reference proteome</keyword>
<dbReference type="InterPro" id="IPR003959">
    <property type="entry name" value="ATPase_AAA_core"/>
</dbReference>
<name>B0C8T5_ACAM1</name>
<dbReference type="Proteomes" id="UP000000268">
    <property type="component" value="Chromosome"/>
</dbReference>
<organism evidence="2 3">
    <name type="scientific">Acaryochloris marina (strain MBIC 11017)</name>
    <dbReference type="NCBI Taxonomy" id="329726"/>
    <lineage>
        <taxon>Bacteria</taxon>
        <taxon>Bacillati</taxon>
        <taxon>Cyanobacteriota</taxon>
        <taxon>Cyanophyceae</taxon>
        <taxon>Acaryochloridales</taxon>
        <taxon>Acaryochloridaceae</taxon>
        <taxon>Acaryochloris</taxon>
    </lineage>
</organism>
<proteinExistence type="predicted"/>
<dbReference type="EMBL" id="CP000828">
    <property type="protein sequence ID" value="ABW25325.1"/>
    <property type="molecule type" value="Genomic_DNA"/>
</dbReference>
<dbReference type="eggNOG" id="COG1203">
    <property type="taxonomic scope" value="Bacteria"/>
</dbReference>
<dbReference type="GO" id="GO:0005524">
    <property type="term" value="F:ATP binding"/>
    <property type="evidence" value="ECO:0007669"/>
    <property type="project" value="InterPro"/>
</dbReference>
<accession>B0C8T5</accession>
<dbReference type="SMART" id="SM00382">
    <property type="entry name" value="AAA"/>
    <property type="match status" value="1"/>
</dbReference>
<reference evidence="2 3" key="1">
    <citation type="journal article" date="2008" name="Proc. Natl. Acad. Sci. U.S.A.">
        <title>Niche adaptation and genome expansion in the chlorophyll d-producing cyanobacterium Acaryochloris marina.</title>
        <authorList>
            <person name="Swingley W.D."/>
            <person name="Chen M."/>
            <person name="Cheung P.C."/>
            <person name="Conrad A.L."/>
            <person name="Dejesa L.C."/>
            <person name="Hao J."/>
            <person name="Honchak B.M."/>
            <person name="Karbach L.E."/>
            <person name="Kurdoglu A."/>
            <person name="Lahiri S."/>
            <person name="Mastrian S.D."/>
            <person name="Miyashita H."/>
            <person name="Page L."/>
            <person name="Ramakrishna P."/>
            <person name="Satoh S."/>
            <person name="Sattley W.M."/>
            <person name="Shimada Y."/>
            <person name="Taylor H.L."/>
            <person name="Tomo T."/>
            <person name="Tsuchiya T."/>
            <person name="Wang Z.T."/>
            <person name="Raymond J."/>
            <person name="Mimuro M."/>
            <person name="Blankenship R.E."/>
            <person name="Touchman J.W."/>
        </authorList>
    </citation>
    <scope>NUCLEOTIDE SEQUENCE [LARGE SCALE GENOMIC DNA]</scope>
    <source>
        <strain evidence="3">MBIC 11017</strain>
    </source>
</reference>
<gene>
    <name evidence="2" type="ordered locus">AM1_0239</name>
</gene>
<dbReference type="STRING" id="329726.AM1_0239"/>
<sequence>MTHAERLAFLDSPAEKTASLEFNGLKGSTNVSASGAKKEAKVNPYLIVPELVEGLSSAENLALRRKNTVDVRNPQPNRPEVLDELGLIAWGKPYDQVTSDLVCTSNPDFLGAKAANLFFNELVGEHGRFLAAVDKWSGYRGFLGSSGVEELVRINDDGTRRWLKDGSRAVYPVKLLKFLARAEGKAVTWFPHGQIKDRKATSLPGTMPDFIGLEIDDGCLNEQLARLVTLQQFLGTKFLMLWSGKKSIHFYIPTIDHPESRDQYYEVLKTAISVTGGDYAVASAGRALRMAGAFRAVRVGNENVITNQSIMQLGSRDLSFSELNDGLLSFFRQEYGKDYRSGKDWKYYQSLGLQIVKAPKGNNTIDVTGRKVTDVFLQSDEENDALLGGKRAKGIKAKKVKAKAPKTPVEAVATQNVEEHKNLRLAQEARIAAGITGHGLTTEEILEVVSDPINQGLTYHQKGTELSDRHQRWSILLGIYHSDGGTAEERYELAENFGVDNFGLDEAYVAKELGSTCYSIGLSSIIRNIHGQVDGTWKPSERVRTLVAKSKNAANALEATNISEGLASLGEGVVPLLTSDASQLDTEIELDNVKLQAIQLDRLTSLTLKGISTKCIDSQLRPEYTEVLKDRTIALHADVEGLGNDAQGLTRLKFNLMRTWFALEGNGCKVLVRIDSQKHLYTSLNELTGHLSKLINQRIYQHTLPKLQDRAGSGVFNARYMAAGLIDGVKLADKIIEIHQDESKSNLFALSGPTGTGKTTLVEQLLELLECKKFYAAPLKILALENGAALATDRNDEQAAEYEGLGLGDISACLQGFFNFGRFEKFATDKVVVFIDETDRVILDLLGSTHATQRQANLNQLKRILDHAKENDWPVIIAQQNLSEIAVRFFEWWMDVEANVFVNQYKEQFKDGLTLTQESYLGAVSAHLTGDHEAFGFGKDSRLQFTQPKSVRRLDIHCQSANDILKFQEFTRPQRYLKHIFRDAKAKQALKELGAEDWDKYAKAPLFEIKAIDFSPEALKLWRFLEALQQPFWVDEVTDQHVLVKSTSKKDTAGNEVTQHLVYWDFSPVGKYDGWIGGEKNHQKLKVEQWLETQDKGWTKELFVTQQRYGAPWQELLGMGLSWESAKALIRLMHEAFLDSKELVFPLFAATRDCMRSGKKTKELQNVIAEGTKDGQHLMRSPLIGTGLSFYGDALDISATLVLASWGSLEDISQALSRNRSRPETIVYAPRVLNNRVALDITQEWKDNHANQSRKNRAELKLLGKTGNRFNLNDAIACFEAIHGRMEGFTYRALELFAQGRACAFACAGGGTLVLADNWLERFHKDRAFFGEFFNDVFLEWLFGSKFAEDYLDVLDNVVECEDRVYEFFVFCAIEQEQIARHVEVTGSQSAKNLQGWEIKEGTSFVDALSSSKNTGQFLSLVNAQRMAQLKYETYHFAECFLDHYADYTENGITFIERENLKEYNSQGRVVFDGGREPDEIRSRQGDVACILENLRTHQYLQVVEESHFIQSEAEARRIKNSPTSTVAEQRAADLALLRLEYPESQWSDPDFIYYTLVHKNGQLRSCATRLARYLLNSDLFTKDQCQKFKRDAANGDHLHGVLRGTLREQIFINDSGVADFYRTHGRGNNISEAEVRESQFWAYLVEHQQELWDLFQLQTANDSPIAVINRLVKRLSYDPMPCVARTGNGGSQRRYAAIVNKDVHEIRKQLLRGTVLYVKKQIDDACAKDCVDARSLADPLFYNSNDSLDRNSGSYPKWFLEFRRSIEDQIAELDKLIE</sequence>
<dbReference type="GO" id="GO:0016887">
    <property type="term" value="F:ATP hydrolysis activity"/>
    <property type="evidence" value="ECO:0007669"/>
    <property type="project" value="InterPro"/>
</dbReference>
<dbReference type="Gene3D" id="3.40.50.300">
    <property type="entry name" value="P-loop containing nucleotide triphosphate hydrolases"/>
    <property type="match status" value="1"/>
</dbReference>